<dbReference type="InterPro" id="IPR006148">
    <property type="entry name" value="Glc/Gal-6P_isomerase"/>
</dbReference>
<comment type="catalytic activity">
    <reaction evidence="1 7">
        <text>6-phospho-D-glucono-1,5-lactone + H2O = 6-phospho-D-gluconate + H(+)</text>
        <dbReference type="Rhea" id="RHEA:12556"/>
        <dbReference type="ChEBI" id="CHEBI:15377"/>
        <dbReference type="ChEBI" id="CHEBI:15378"/>
        <dbReference type="ChEBI" id="CHEBI:57955"/>
        <dbReference type="ChEBI" id="CHEBI:58759"/>
        <dbReference type="EC" id="3.1.1.31"/>
    </reaction>
</comment>
<comment type="pathway">
    <text evidence="3 7">Carbohydrate degradation; pentose phosphate pathway; D-ribulose 5-phosphate from D-glucose 6-phosphate (oxidative stage): step 2/3.</text>
</comment>
<dbReference type="NCBIfam" id="TIGR01198">
    <property type="entry name" value="pgl"/>
    <property type="match status" value="1"/>
</dbReference>
<dbReference type="InterPro" id="IPR039104">
    <property type="entry name" value="6PGL"/>
</dbReference>
<dbReference type="GO" id="GO:0005975">
    <property type="term" value="P:carbohydrate metabolic process"/>
    <property type="evidence" value="ECO:0007669"/>
    <property type="project" value="UniProtKB-UniRule"/>
</dbReference>
<dbReference type="EC" id="3.1.1.31" evidence="5 7"/>
<dbReference type="EMBL" id="CWGJ01000011">
    <property type="protein sequence ID" value="CRX38115.1"/>
    <property type="molecule type" value="Genomic_DNA"/>
</dbReference>
<evidence type="ECO:0000256" key="1">
    <source>
        <dbReference type="ARBA" id="ARBA00000832"/>
    </source>
</evidence>
<evidence type="ECO:0000256" key="2">
    <source>
        <dbReference type="ARBA" id="ARBA00002681"/>
    </source>
</evidence>
<dbReference type="PANTHER" id="PTHR11054:SF0">
    <property type="entry name" value="6-PHOSPHOGLUCONOLACTONASE"/>
    <property type="match status" value="1"/>
</dbReference>
<evidence type="ECO:0000256" key="3">
    <source>
        <dbReference type="ARBA" id="ARBA00004961"/>
    </source>
</evidence>
<evidence type="ECO:0000256" key="5">
    <source>
        <dbReference type="ARBA" id="ARBA00013198"/>
    </source>
</evidence>
<dbReference type="RefSeq" id="WP_098037966.1">
    <property type="nucleotide sequence ID" value="NZ_CWGJ01000011.1"/>
</dbReference>
<dbReference type="InterPro" id="IPR005900">
    <property type="entry name" value="6-phosphogluconolactonase_DevB"/>
</dbReference>
<evidence type="ECO:0000256" key="4">
    <source>
        <dbReference type="ARBA" id="ARBA00010662"/>
    </source>
</evidence>
<dbReference type="AlphaFoldDB" id="A0A0H5E4H8"/>
<evidence type="ECO:0000259" key="8">
    <source>
        <dbReference type="Pfam" id="PF01182"/>
    </source>
</evidence>
<reference evidence="10" key="1">
    <citation type="submission" date="2015-06" db="EMBL/GenBank/DDBJ databases">
        <authorList>
            <person name="Bertelli C."/>
        </authorList>
    </citation>
    <scope>NUCLEOTIDE SEQUENCE [LARGE SCALE GENOMIC DNA]</scope>
    <source>
        <strain evidence="10">CRIB-30</strain>
    </source>
</reference>
<accession>A0A0H5E4H8</accession>
<keyword evidence="7 9" id="KW-0378">Hydrolase</keyword>
<keyword evidence="10" id="KW-1185">Reference proteome</keyword>
<evidence type="ECO:0000256" key="7">
    <source>
        <dbReference type="RuleBase" id="RU365095"/>
    </source>
</evidence>
<dbReference type="SUPFAM" id="SSF100950">
    <property type="entry name" value="NagB/RpiA/CoA transferase-like"/>
    <property type="match status" value="1"/>
</dbReference>
<dbReference type="Gene3D" id="3.40.50.1360">
    <property type="match status" value="1"/>
</dbReference>
<name>A0A0H5E4H8_9BACT</name>
<comment type="function">
    <text evidence="2 7">Hydrolysis of 6-phosphogluconolactone to 6-phosphogluconate.</text>
</comment>
<proteinExistence type="inferred from homology"/>
<sequence>MAFPEIDSSIKAFDKRRDIAVFKTADDAIVFTAKYIVNVGQAAQSAHSRFSIALSGGNTPKAVFMKLAEPSLQDQLVWDKALVFFSDERSVPPDHKDSNFKSAMDSGLGKLPIPRDQIFRMEAEELPDIKAEAYERLIEDKLSGNALDLTMLGMGPDGHTASLFPKTHALHSQDRKVVANYVPKLDTWRMTFTFPMINASRHIIVLAFGKDKAHMVKEVLTGAQDPDALPAIRVGTETHKALWILDEAAAEELTAK</sequence>
<gene>
    <name evidence="7 9" type="primary">pgl</name>
    <name evidence="9" type="ORF">ELAC_0763</name>
</gene>
<comment type="similarity">
    <text evidence="4 7">Belongs to the glucosamine/galactosamine-6-phosphate isomerase family. 6-phosphogluconolactonase subfamily.</text>
</comment>
<dbReference type="Proteomes" id="UP000220251">
    <property type="component" value="Unassembled WGS sequence"/>
</dbReference>
<feature type="domain" description="Glucosamine/galactosamine-6-phosphate isomerase" evidence="8">
    <location>
        <begin position="25"/>
        <end position="243"/>
    </location>
</feature>
<dbReference type="Pfam" id="PF01182">
    <property type="entry name" value="Glucosamine_iso"/>
    <property type="match status" value="1"/>
</dbReference>
<evidence type="ECO:0000256" key="6">
    <source>
        <dbReference type="ARBA" id="ARBA00020337"/>
    </source>
</evidence>
<dbReference type="GO" id="GO:0006098">
    <property type="term" value="P:pentose-phosphate shunt"/>
    <property type="evidence" value="ECO:0007669"/>
    <property type="project" value="UniProtKB-UniPathway"/>
</dbReference>
<dbReference type="OrthoDB" id="9810967at2"/>
<evidence type="ECO:0000313" key="9">
    <source>
        <dbReference type="EMBL" id="CRX38115.1"/>
    </source>
</evidence>
<dbReference type="InterPro" id="IPR037171">
    <property type="entry name" value="NagB/RpiA_transferase-like"/>
</dbReference>
<evidence type="ECO:0000313" key="10">
    <source>
        <dbReference type="Proteomes" id="UP000220251"/>
    </source>
</evidence>
<dbReference type="CDD" id="cd01400">
    <property type="entry name" value="6PGL"/>
    <property type="match status" value="1"/>
</dbReference>
<dbReference type="UniPathway" id="UPA00115">
    <property type="reaction ID" value="UER00409"/>
</dbReference>
<protein>
    <recommendedName>
        <fullName evidence="6 7">6-phosphogluconolactonase</fullName>
        <shortName evidence="7">6PGL</shortName>
        <ecNumber evidence="5 7">3.1.1.31</ecNumber>
    </recommendedName>
</protein>
<dbReference type="PANTHER" id="PTHR11054">
    <property type="entry name" value="6-PHOSPHOGLUCONOLACTONASE"/>
    <property type="match status" value="1"/>
</dbReference>
<dbReference type="GO" id="GO:0017057">
    <property type="term" value="F:6-phosphogluconolactonase activity"/>
    <property type="evidence" value="ECO:0007669"/>
    <property type="project" value="UniProtKB-UniRule"/>
</dbReference>
<organism evidence="9 10">
    <name type="scientific">Estrella lausannensis</name>
    <dbReference type="NCBI Taxonomy" id="483423"/>
    <lineage>
        <taxon>Bacteria</taxon>
        <taxon>Pseudomonadati</taxon>
        <taxon>Chlamydiota</taxon>
        <taxon>Chlamydiia</taxon>
        <taxon>Parachlamydiales</taxon>
        <taxon>Candidatus Criblamydiaceae</taxon>
        <taxon>Estrella</taxon>
    </lineage>
</organism>